<name>A0AAV3PDG5_LITER</name>
<keyword evidence="2" id="KW-1185">Reference proteome</keyword>
<proteinExistence type="predicted"/>
<sequence length="77" mass="8869">MKTISNTSLSHFRPKMKMKLKPTIQPLSSHQTKIPYLFKHHQLFKTFIKPHEDVATETEIGGDFEKKAASDDMAIEI</sequence>
<comment type="caution">
    <text evidence="1">The sequence shown here is derived from an EMBL/GenBank/DDBJ whole genome shotgun (WGS) entry which is preliminary data.</text>
</comment>
<dbReference type="AlphaFoldDB" id="A0AAV3PDG5"/>
<reference evidence="1 2" key="1">
    <citation type="submission" date="2024-01" db="EMBL/GenBank/DDBJ databases">
        <title>The complete chloroplast genome sequence of Lithospermum erythrorhizon: insights into the phylogenetic relationship among Boraginaceae species and the maternal lineages of purple gromwells.</title>
        <authorList>
            <person name="Okada T."/>
            <person name="Watanabe K."/>
        </authorList>
    </citation>
    <scope>NUCLEOTIDE SEQUENCE [LARGE SCALE GENOMIC DNA]</scope>
</reference>
<protein>
    <submittedName>
        <fullName evidence="1">Uncharacterized protein</fullName>
    </submittedName>
</protein>
<accession>A0AAV3PDG5</accession>
<dbReference type="Proteomes" id="UP001454036">
    <property type="component" value="Unassembled WGS sequence"/>
</dbReference>
<evidence type="ECO:0000313" key="2">
    <source>
        <dbReference type="Proteomes" id="UP001454036"/>
    </source>
</evidence>
<gene>
    <name evidence="1" type="ORF">LIER_36849</name>
</gene>
<dbReference type="EMBL" id="BAABME010017160">
    <property type="protein sequence ID" value="GAA0149021.1"/>
    <property type="molecule type" value="Genomic_DNA"/>
</dbReference>
<evidence type="ECO:0000313" key="1">
    <source>
        <dbReference type="EMBL" id="GAA0149021.1"/>
    </source>
</evidence>
<organism evidence="1 2">
    <name type="scientific">Lithospermum erythrorhizon</name>
    <name type="common">Purple gromwell</name>
    <name type="synonym">Lithospermum officinale var. erythrorhizon</name>
    <dbReference type="NCBI Taxonomy" id="34254"/>
    <lineage>
        <taxon>Eukaryota</taxon>
        <taxon>Viridiplantae</taxon>
        <taxon>Streptophyta</taxon>
        <taxon>Embryophyta</taxon>
        <taxon>Tracheophyta</taxon>
        <taxon>Spermatophyta</taxon>
        <taxon>Magnoliopsida</taxon>
        <taxon>eudicotyledons</taxon>
        <taxon>Gunneridae</taxon>
        <taxon>Pentapetalae</taxon>
        <taxon>asterids</taxon>
        <taxon>lamiids</taxon>
        <taxon>Boraginales</taxon>
        <taxon>Boraginaceae</taxon>
        <taxon>Boraginoideae</taxon>
        <taxon>Lithospermeae</taxon>
        <taxon>Lithospermum</taxon>
    </lineage>
</organism>